<dbReference type="GO" id="GO:0008233">
    <property type="term" value="F:peptidase activity"/>
    <property type="evidence" value="ECO:0007669"/>
    <property type="project" value="InterPro"/>
</dbReference>
<dbReference type="PROSITE" id="PS00018">
    <property type="entry name" value="EF_HAND_1"/>
    <property type="match status" value="1"/>
</dbReference>
<dbReference type="PIRSF" id="PIRSF036597">
    <property type="entry name" value="Protse_InhA_rel"/>
    <property type="match status" value="1"/>
</dbReference>
<proteinExistence type="predicted"/>
<dbReference type="SUPFAM" id="SSF55486">
    <property type="entry name" value="Metalloproteases ('zincins'), catalytic domain"/>
    <property type="match status" value="1"/>
</dbReference>
<dbReference type="InterPro" id="IPR018247">
    <property type="entry name" value="EF_Hand_1_Ca_BS"/>
</dbReference>
<dbReference type="KEGG" id="vna:PN96_09050"/>
<feature type="chain" id="PRO_5042899761" evidence="2">
    <location>
        <begin position="22"/>
        <end position="997"/>
    </location>
</feature>
<dbReference type="InterPro" id="IPR012045">
    <property type="entry name" value="Pept_M6_InhA-rel"/>
</dbReference>
<sequence length="997" mass="108725">MKFNLVALTVLSALLAGKSMATTPPSPIWHEIKLTDGTSSEAILRGTPDFHWFEDKQGNALIQRDGEWFFAQVLRESDALELVSTGIKKTQTTVAPESSKSRPDLSIQPHLSSLRTMEPMARKNLLRAASDTNVVYRAMSSSGVTQQPLLVVQVSFTNQVMKHDFEQRVFDQNGQSVVDYYDKNSLGKYKVIPAIESYGTVNDGVIDVTVPLRHPDCHASTSDSLCTDKMNLVFAEAYRKLDPYIDLSSYDRDRDGTVDATELSVMFVFAGGDRSTGVLNKPAIWPHRYFHNDVQIDGTTIKDYCLFADYQATHQSTLGVIVHELGHLMLGLPDLYARYSKASIGTWGVMGAGSWAMKPGDSYPGETPVNMTAWSRHAAGFVVPTIAHQSNMPHGLTDDEVKLVYLDPYLKEYGPRVYLENRTFKDYDQALAAEGVLAMSVNILNQFNGLGDMQVQVMQADGRGELEKGERSDQGDLYPNGGSEISDFSNPGLNVITGFDTDVSISDISSSANGGSFLLTKLNDANKSAWLNTFHQEFVFSNDENVLAVLLDLSRDTELDGLQIYAEKSSPQRDMTFRVWRFPNEGNNEYSLVLNQQNAELLQQGSFKKSSRILFPHATQLSAGQHIIVVEIEGGEFEESFNFSRLLDMEKATQPKMWVGKSSEQYSEGLLESSFSTVPFAVLLNYESAKIVEAQPDSYQTDKNTVLSLNLMSNDVVASDYQFEVEVFQQPVHGTFTDNQYQPDHNFVGFDSFQYRLVSADGSLASSAVNVSIEVIGFNAAPNAVIDVINTELKAGNRVSLSAANSSDPDGDALTYQWKQVAGDTLSLSNPSDVTASFEIPKGAKAGDVFTFQLTVTDVSAALSIALVELEVQNSAPIASADAVTVAVNERIVIDVLANDTDMNGDSLVVQSVDNVSGIGSAYIENGKVTYQAPDSAADNVTLEYVISDGTGATAKGAISVEVVAASSNKGKSSGGGGSVGNWSLLLLALLGWRRRH</sequence>
<organism evidence="4 5">
    <name type="scientific">Vibrio natriegens NBRC 15636 = ATCC 14048 = DSM 759</name>
    <dbReference type="NCBI Taxonomy" id="1219067"/>
    <lineage>
        <taxon>Bacteria</taxon>
        <taxon>Pseudomonadati</taxon>
        <taxon>Pseudomonadota</taxon>
        <taxon>Gammaproteobacteria</taxon>
        <taxon>Vibrionales</taxon>
        <taxon>Vibrionaceae</taxon>
        <taxon>Vibrio</taxon>
    </lineage>
</organism>
<dbReference type="Pfam" id="PF17963">
    <property type="entry name" value="Big_9"/>
    <property type="match status" value="2"/>
</dbReference>
<dbReference type="InterPro" id="IPR020008">
    <property type="entry name" value="GlyGly_CTERM"/>
</dbReference>
<evidence type="ECO:0000313" key="5">
    <source>
        <dbReference type="Proteomes" id="UP000092741"/>
    </source>
</evidence>
<evidence type="ECO:0000256" key="1">
    <source>
        <dbReference type="SAM" id="MobiDB-lite"/>
    </source>
</evidence>
<gene>
    <name evidence="4" type="ORF">BA890_04295</name>
</gene>
<protein>
    <submittedName>
        <fullName evidence="4">Peptidase M6</fullName>
    </submittedName>
</protein>
<evidence type="ECO:0000259" key="3">
    <source>
        <dbReference type="PROSITE" id="PS50222"/>
    </source>
</evidence>
<dbReference type="InterPro" id="IPR002048">
    <property type="entry name" value="EF_hand_dom"/>
</dbReference>
<feature type="compositionally biased region" description="Basic and acidic residues" evidence="1">
    <location>
        <begin position="465"/>
        <end position="474"/>
    </location>
</feature>
<accession>A0AAN0Y174</accession>
<dbReference type="Gene3D" id="2.60.40.10">
    <property type="entry name" value="Immunoglobulins"/>
    <property type="match status" value="1"/>
</dbReference>
<dbReference type="AlphaFoldDB" id="A0AAN0Y174"/>
<feature type="signal peptide" evidence="2">
    <location>
        <begin position="1"/>
        <end position="21"/>
    </location>
</feature>
<dbReference type="Gene3D" id="2.60.40.3440">
    <property type="match status" value="1"/>
</dbReference>
<dbReference type="PANTHER" id="PTHR41775">
    <property type="entry name" value="SECRETED PROTEIN-RELATED"/>
    <property type="match status" value="1"/>
</dbReference>
<dbReference type="EMBL" id="CP016345">
    <property type="protein sequence ID" value="ANQ12016.1"/>
    <property type="molecule type" value="Genomic_DNA"/>
</dbReference>
<dbReference type="Pfam" id="PF22352">
    <property type="entry name" value="K319L-like_PKD"/>
    <property type="match status" value="1"/>
</dbReference>
<dbReference type="GeneID" id="70912943"/>
<dbReference type="PANTHER" id="PTHR41775:SF1">
    <property type="entry name" value="PEPTIDASE M6-LIKE DOMAIN-CONTAINING PROTEIN"/>
    <property type="match status" value="1"/>
</dbReference>
<name>A0AAN0Y174_VIBNA</name>
<dbReference type="GO" id="GO:0005509">
    <property type="term" value="F:calcium ion binding"/>
    <property type="evidence" value="ECO:0007669"/>
    <property type="project" value="InterPro"/>
</dbReference>
<dbReference type="GO" id="GO:0006508">
    <property type="term" value="P:proteolysis"/>
    <property type="evidence" value="ECO:0007669"/>
    <property type="project" value="InterPro"/>
</dbReference>
<reference evidence="4 5" key="1">
    <citation type="submission" date="2016-07" db="EMBL/GenBank/DDBJ databases">
        <title>Developing Vibrio natriegens as a novel, fast-growing host for biotechnology.</title>
        <authorList>
            <person name="Weinstock M.T."/>
            <person name="Hesek E.D."/>
            <person name="Wilson C.M."/>
            <person name="Gibson D.G."/>
        </authorList>
    </citation>
    <scope>NUCLEOTIDE SEQUENCE [LARGE SCALE GENOMIC DNA]</scope>
    <source>
        <strain evidence="4 5">ATCC 14048</strain>
    </source>
</reference>
<dbReference type="Pfam" id="PF05547">
    <property type="entry name" value="Peptidase_M6"/>
    <property type="match status" value="1"/>
</dbReference>
<keyword evidence="2" id="KW-0732">Signal</keyword>
<feature type="region of interest" description="Disordered" evidence="1">
    <location>
        <begin position="465"/>
        <end position="486"/>
    </location>
</feature>
<dbReference type="Proteomes" id="UP000092741">
    <property type="component" value="Chromosome 1"/>
</dbReference>
<dbReference type="NCBIfam" id="TIGR03296">
    <property type="entry name" value="M6dom_TIGR03296"/>
    <property type="match status" value="1"/>
</dbReference>
<evidence type="ECO:0000313" key="4">
    <source>
        <dbReference type="EMBL" id="ANQ12016.1"/>
    </source>
</evidence>
<feature type="domain" description="EF-hand" evidence="3">
    <location>
        <begin position="250"/>
        <end position="273"/>
    </location>
</feature>
<dbReference type="RefSeq" id="WP_020336130.1">
    <property type="nucleotide sequence ID" value="NZ_ATFJ01000040.1"/>
</dbReference>
<dbReference type="InterPro" id="IPR013783">
    <property type="entry name" value="Ig-like_fold"/>
</dbReference>
<dbReference type="PROSITE" id="PS50222">
    <property type="entry name" value="EF_HAND_2"/>
    <property type="match status" value="1"/>
</dbReference>
<dbReference type="NCBIfam" id="TIGR03501">
    <property type="entry name" value="GlyGly_CTERM"/>
    <property type="match status" value="1"/>
</dbReference>
<keyword evidence="5" id="KW-1185">Reference proteome</keyword>
<evidence type="ECO:0000256" key="2">
    <source>
        <dbReference type="SAM" id="SignalP"/>
    </source>
</evidence>
<dbReference type="InterPro" id="IPR008757">
    <property type="entry name" value="Peptidase_M6-like_domain"/>
</dbReference>